<gene>
    <name evidence="1" type="ORF">HINF_LOCUS40469</name>
    <name evidence="2" type="ORF">HINF_LOCUS8727</name>
</gene>
<organism evidence="1">
    <name type="scientific">Hexamita inflata</name>
    <dbReference type="NCBI Taxonomy" id="28002"/>
    <lineage>
        <taxon>Eukaryota</taxon>
        <taxon>Metamonada</taxon>
        <taxon>Diplomonadida</taxon>
        <taxon>Hexamitidae</taxon>
        <taxon>Hexamitinae</taxon>
        <taxon>Hexamita</taxon>
    </lineage>
</organism>
<protein>
    <submittedName>
        <fullName evidence="2">Hypothetical_protein</fullName>
    </submittedName>
</protein>
<evidence type="ECO:0000313" key="2">
    <source>
        <dbReference type="EMBL" id="CAL5985266.1"/>
    </source>
</evidence>
<reference evidence="2 3" key="2">
    <citation type="submission" date="2024-07" db="EMBL/GenBank/DDBJ databases">
        <authorList>
            <person name="Akdeniz Z."/>
        </authorList>
    </citation>
    <scope>NUCLEOTIDE SEQUENCE [LARGE SCALE GENOMIC DNA]</scope>
</reference>
<comment type="caution">
    <text evidence="1">The sequence shown here is derived from an EMBL/GenBank/DDBJ whole genome shotgun (WGS) entry which is preliminary data.</text>
</comment>
<name>A0AA86UER1_9EUKA</name>
<proteinExistence type="predicted"/>
<dbReference type="Proteomes" id="UP001642409">
    <property type="component" value="Unassembled WGS sequence"/>
</dbReference>
<dbReference type="EMBL" id="CAXDID020000018">
    <property type="protein sequence ID" value="CAL5985266.1"/>
    <property type="molecule type" value="Genomic_DNA"/>
</dbReference>
<keyword evidence="3" id="KW-1185">Reference proteome</keyword>
<reference evidence="1" key="1">
    <citation type="submission" date="2023-06" db="EMBL/GenBank/DDBJ databases">
        <authorList>
            <person name="Kurt Z."/>
        </authorList>
    </citation>
    <scope>NUCLEOTIDE SEQUENCE</scope>
</reference>
<dbReference type="AlphaFoldDB" id="A0AA86UER1"/>
<accession>A0AA86UER1</accession>
<evidence type="ECO:0000313" key="3">
    <source>
        <dbReference type="Proteomes" id="UP001642409"/>
    </source>
</evidence>
<dbReference type="EMBL" id="CATOUU010000834">
    <property type="protein sequence ID" value="CAI9952824.1"/>
    <property type="molecule type" value="Genomic_DNA"/>
</dbReference>
<evidence type="ECO:0000313" key="1">
    <source>
        <dbReference type="EMBL" id="CAI9952824.1"/>
    </source>
</evidence>
<sequence length="142" mass="16522">MKAHNKLNLISNNFLSCNRSLSQSKLICSNDQLFMVSTNKQSFSDLNFKIDDSDLEFDESNDEFCLQISNINKSFNISQMKFTMQQNKIQLKQQITHLSSLNTKFEQLQANILNCQKAQKAMKNNIQLYISMQQICKVKRVQ</sequence>